<name>A0A161CCZ2_9ABAC</name>
<dbReference type="OrthoDB" id="15358at10239"/>
<organism evidence="1 2">
    <name type="scientific">Urbanus proteus nucleopolyhedrovirus</name>
    <dbReference type="NCBI Taxonomy" id="1675866"/>
    <lineage>
        <taxon>Viruses</taxon>
        <taxon>Viruses incertae sedis</taxon>
        <taxon>Naldaviricetes</taxon>
        <taxon>Lefavirales</taxon>
        <taxon>Baculoviridae</taxon>
        <taxon>Alphabaculovirus</taxon>
        <taxon>Alphabaculovirus urprotei</taxon>
    </lineage>
</organism>
<dbReference type="InterPro" id="IPR010785">
    <property type="entry name" value="AcMNPV_AC18"/>
</dbReference>
<proteinExistence type="predicted"/>
<dbReference type="RefSeq" id="YP_009250083.1">
    <property type="nucleotide sequence ID" value="NC_029997.2"/>
</dbReference>
<dbReference type="Proteomes" id="UP000201861">
    <property type="component" value="Segment"/>
</dbReference>
<dbReference type="EMBL" id="KR011717">
    <property type="protein sequence ID" value="AKR17321.1"/>
    <property type="molecule type" value="Genomic_DNA"/>
</dbReference>
<dbReference type="KEGG" id="vg:27429927"/>
<dbReference type="Pfam" id="PF07134">
    <property type="entry name" value="AcMNPV_Orf18"/>
    <property type="match status" value="1"/>
</dbReference>
<evidence type="ECO:0000313" key="2">
    <source>
        <dbReference type="Proteomes" id="UP000201861"/>
    </source>
</evidence>
<dbReference type="GeneID" id="27429927"/>
<protein>
    <submittedName>
        <fullName evidence="1">Uncharacterized protein</fullName>
    </submittedName>
</protein>
<keyword evidence="2" id="KW-1185">Reference proteome</keyword>
<sequence length="386" mass="46060">MLTLKKNLFFKKYIPYNSKKFVNDELNDYLIRTMDTNFFEDIYKKCVTKLNTFCVGKGRLAVAAYLKNTQQPTSIDLEIYVNNETNTDDVLTPDIVKQHFNVDELQEDLKKVCEVHKQKFINILKSTNFSSVFGQDVMYKDSFIIFKSYVDEAVECVPRYCVFRLNESNMLKCTMSTVNNDYCLLRFSYNIHMKSVGKPILWYKDDYVIQQQEYFPLDFYFCNIMIKYNKGVVKHYKVVKMLNNILIVDNLNDVIAEQIECLLFNIFYKNEKKINQRTMIINNLLKKLYKDTNACHVNYALVDNFLKQHDKIYNICDVKNIMFECGVKTGMFIVINLYFKKRFTYCIDDITCQINFPYHIWNYNHLSVCWKRFIKLTNDMLDLRVL</sequence>
<evidence type="ECO:0000313" key="1">
    <source>
        <dbReference type="EMBL" id="AKR17321.1"/>
    </source>
</evidence>
<reference evidence="1" key="1">
    <citation type="submission" date="2017-04" db="EMBL/GenBank/DDBJ databases">
        <title>Complete genome sequence of Urbanus proteus nucleopolyhedrovirus (UrprNPV).</title>
        <authorList>
            <person name="Santos E.R."/>
            <person name="Melo F.L."/>
            <person name="Sosa-Gomez D.R."/>
            <person name="Ribeiro B.M."/>
            <person name="Ardisson-Araujo D.M.P."/>
        </authorList>
    </citation>
    <scope>NUCLEOTIDE SEQUENCE [LARGE SCALE GENOMIC DNA]</scope>
    <source>
        <strain evidence="1">Southern Brazil</strain>
    </source>
</reference>
<accession>A0A161CCZ2</accession>